<dbReference type="EMBL" id="JBBPBN010000017">
    <property type="protein sequence ID" value="KAK9020133.1"/>
    <property type="molecule type" value="Genomic_DNA"/>
</dbReference>
<keyword evidence="2" id="KW-1185">Reference proteome</keyword>
<gene>
    <name evidence="1" type="ORF">V6N11_054626</name>
</gene>
<dbReference type="Proteomes" id="UP001396334">
    <property type="component" value="Unassembled WGS sequence"/>
</dbReference>
<protein>
    <submittedName>
        <fullName evidence="1">Uncharacterized protein</fullName>
    </submittedName>
</protein>
<name>A0ABR2S4G0_9ROSI</name>
<comment type="caution">
    <text evidence="1">The sequence shown here is derived from an EMBL/GenBank/DDBJ whole genome shotgun (WGS) entry which is preliminary data.</text>
</comment>
<proteinExistence type="predicted"/>
<sequence length="92" mass="10980">MISWTVTLMHHRRWQPQSRNNENNHHKVYNFIRNFDGRHSMHKRIIRRDHVDLTSKTMEAAKTRSISPEYICGYVKRKPISSDSIIPHANLS</sequence>
<evidence type="ECO:0000313" key="1">
    <source>
        <dbReference type="EMBL" id="KAK9020133.1"/>
    </source>
</evidence>
<reference evidence="1 2" key="1">
    <citation type="journal article" date="2024" name="G3 (Bethesda)">
        <title>Genome assembly of Hibiscus sabdariffa L. provides insights into metabolisms of medicinal natural products.</title>
        <authorList>
            <person name="Kim T."/>
        </authorList>
    </citation>
    <scope>NUCLEOTIDE SEQUENCE [LARGE SCALE GENOMIC DNA]</scope>
    <source>
        <strain evidence="1">TK-2024</strain>
        <tissue evidence="1">Old leaves</tissue>
    </source>
</reference>
<evidence type="ECO:0000313" key="2">
    <source>
        <dbReference type="Proteomes" id="UP001396334"/>
    </source>
</evidence>
<organism evidence="1 2">
    <name type="scientific">Hibiscus sabdariffa</name>
    <name type="common">roselle</name>
    <dbReference type="NCBI Taxonomy" id="183260"/>
    <lineage>
        <taxon>Eukaryota</taxon>
        <taxon>Viridiplantae</taxon>
        <taxon>Streptophyta</taxon>
        <taxon>Embryophyta</taxon>
        <taxon>Tracheophyta</taxon>
        <taxon>Spermatophyta</taxon>
        <taxon>Magnoliopsida</taxon>
        <taxon>eudicotyledons</taxon>
        <taxon>Gunneridae</taxon>
        <taxon>Pentapetalae</taxon>
        <taxon>rosids</taxon>
        <taxon>malvids</taxon>
        <taxon>Malvales</taxon>
        <taxon>Malvaceae</taxon>
        <taxon>Malvoideae</taxon>
        <taxon>Hibiscus</taxon>
    </lineage>
</organism>
<accession>A0ABR2S4G0</accession>